<accession>A0A6A5Z5I3</accession>
<reference evidence="1" key="1">
    <citation type="journal article" date="2020" name="Stud. Mycol.">
        <title>101 Dothideomycetes genomes: a test case for predicting lifestyles and emergence of pathogens.</title>
        <authorList>
            <person name="Haridas S."/>
            <person name="Albert R."/>
            <person name="Binder M."/>
            <person name="Bloem J."/>
            <person name="Labutti K."/>
            <person name="Salamov A."/>
            <person name="Andreopoulos B."/>
            <person name="Baker S."/>
            <person name="Barry K."/>
            <person name="Bills G."/>
            <person name="Bluhm B."/>
            <person name="Cannon C."/>
            <person name="Castanera R."/>
            <person name="Culley D."/>
            <person name="Daum C."/>
            <person name="Ezra D."/>
            <person name="Gonzalez J."/>
            <person name="Henrissat B."/>
            <person name="Kuo A."/>
            <person name="Liang C."/>
            <person name="Lipzen A."/>
            <person name="Lutzoni F."/>
            <person name="Magnuson J."/>
            <person name="Mondo S."/>
            <person name="Nolan M."/>
            <person name="Ohm R."/>
            <person name="Pangilinan J."/>
            <person name="Park H.-J."/>
            <person name="Ramirez L."/>
            <person name="Alfaro M."/>
            <person name="Sun H."/>
            <person name="Tritt A."/>
            <person name="Yoshinaga Y."/>
            <person name="Zwiers L.-H."/>
            <person name="Turgeon B."/>
            <person name="Goodwin S."/>
            <person name="Spatafora J."/>
            <person name="Crous P."/>
            <person name="Grigoriev I."/>
        </authorList>
    </citation>
    <scope>NUCLEOTIDE SEQUENCE</scope>
    <source>
        <strain evidence="1">CBS 627.86</strain>
    </source>
</reference>
<dbReference type="OrthoDB" id="5599418at2759"/>
<dbReference type="AlphaFoldDB" id="A0A6A5Z5I3"/>
<gene>
    <name evidence="1" type="ORF">BDV96DRAFT_495302</name>
</gene>
<proteinExistence type="predicted"/>
<keyword evidence="2" id="KW-1185">Reference proteome</keyword>
<dbReference type="EMBL" id="ML977326">
    <property type="protein sequence ID" value="KAF2114294.1"/>
    <property type="molecule type" value="Genomic_DNA"/>
</dbReference>
<evidence type="ECO:0000313" key="1">
    <source>
        <dbReference type="EMBL" id="KAF2114294.1"/>
    </source>
</evidence>
<feature type="non-terminal residue" evidence="1">
    <location>
        <position position="1"/>
    </location>
</feature>
<protein>
    <submittedName>
        <fullName evidence="1">Uncharacterized protein</fullName>
    </submittedName>
</protein>
<name>A0A6A5Z5I3_9PLEO</name>
<evidence type="ECO:0000313" key="2">
    <source>
        <dbReference type="Proteomes" id="UP000799770"/>
    </source>
</evidence>
<sequence length="56" mass="6737">YYKNINKILNTIKVASLLLNISKYKFNITFIKYLSFIIKVKKSFYINFKKVKAIKE</sequence>
<dbReference type="Proteomes" id="UP000799770">
    <property type="component" value="Unassembled WGS sequence"/>
</dbReference>
<organism evidence="1 2">
    <name type="scientific">Lophiotrema nucula</name>
    <dbReference type="NCBI Taxonomy" id="690887"/>
    <lineage>
        <taxon>Eukaryota</taxon>
        <taxon>Fungi</taxon>
        <taxon>Dikarya</taxon>
        <taxon>Ascomycota</taxon>
        <taxon>Pezizomycotina</taxon>
        <taxon>Dothideomycetes</taxon>
        <taxon>Pleosporomycetidae</taxon>
        <taxon>Pleosporales</taxon>
        <taxon>Lophiotremataceae</taxon>
        <taxon>Lophiotrema</taxon>
    </lineage>
</organism>